<proteinExistence type="predicted"/>
<gene>
    <name evidence="3" type="ORF">AKO1_011471</name>
</gene>
<dbReference type="PANTHER" id="PTHR23151:SF90">
    <property type="entry name" value="DIHYDROLIPOYLLYSINE-RESIDUE ACETYLTRANSFERASE COMPONENT OF PYRUVATE DEHYDROGENASE COMPLEX, MITOCHONDRIAL-RELATED"/>
    <property type="match status" value="1"/>
</dbReference>
<dbReference type="Gene3D" id="3.30.559.10">
    <property type="entry name" value="Chloramphenicol acetyltransferase-like domain"/>
    <property type="match status" value="1"/>
</dbReference>
<keyword evidence="4" id="KW-1185">Reference proteome</keyword>
<keyword evidence="1" id="KW-0472">Membrane</keyword>
<protein>
    <recommendedName>
        <fullName evidence="2">2-oxoacid dehydrogenase acyltransferase catalytic domain-containing protein</fullName>
    </recommendedName>
</protein>
<dbReference type="GO" id="GO:0045254">
    <property type="term" value="C:pyruvate dehydrogenase complex"/>
    <property type="evidence" value="ECO:0007669"/>
    <property type="project" value="InterPro"/>
</dbReference>
<evidence type="ECO:0000313" key="4">
    <source>
        <dbReference type="Proteomes" id="UP001431209"/>
    </source>
</evidence>
<evidence type="ECO:0000256" key="1">
    <source>
        <dbReference type="SAM" id="Phobius"/>
    </source>
</evidence>
<feature type="domain" description="2-oxoacid dehydrogenase acyltransferase catalytic" evidence="2">
    <location>
        <begin position="210"/>
        <end position="296"/>
    </location>
</feature>
<dbReference type="Proteomes" id="UP001431209">
    <property type="component" value="Unassembled WGS sequence"/>
</dbReference>
<dbReference type="Pfam" id="PF00198">
    <property type="entry name" value="2-oxoacid_dh"/>
    <property type="match status" value="2"/>
</dbReference>
<keyword evidence="1" id="KW-0812">Transmembrane</keyword>
<dbReference type="InterPro" id="IPR023213">
    <property type="entry name" value="CAT-like_dom_sf"/>
</dbReference>
<keyword evidence="1" id="KW-1133">Transmembrane helix</keyword>
<accession>A0AAW2Z3Y5</accession>
<evidence type="ECO:0000259" key="2">
    <source>
        <dbReference type="Pfam" id="PF00198"/>
    </source>
</evidence>
<evidence type="ECO:0000313" key="3">
    <source>
        <dbReference type="EMBL" id="KAL0483629.1"/>
    </source>
</evidence>
<dbReference type="GO" id="GO:0006086">
    <property type="term" value="P:pyruvate decarboxylation to acetyl-CoA"/>
    <property type="evidence" value="ECO:0007669"/>
    <property type="project" value="InterPro"/>
</dbReference>
<sequence>MSLVIIALVVAVVYLVASIIWERMPPRMGIRRKMAVAAWEPSTNPNMLGMLSVNVEPALKFLEKVNKTASVKVTLTALGGKILGMAMAKHPRTNVKLLWGKIIQHKTVDIAFLVAIGHDAKDDGTSTKPDLAQVKISQINECSLEQVATKLGGGVKELRTGNSKDYNKTKETVQSIPFWLLGYVLSFGGWLASAVGLSLPQLGVKAYPFGSCIVTNVGTLGIEMAFIPPTPFCHVPMYVSFGAIKKVPAVDDDGKVVVQSQMKVTATIDHRIIDGAEAGVLVQAFRRMLEDPETYLADEIKE</sequence>
<dbReference type="EMBL" id="JAOPGA020000972">
    <property type="protein sequence ID" value="KAL0483629.1"/>
    <property type="molecule type" value="Genomic_DNA"/>
</dbReference>
<reference evidence="3 4" key="1">
    <citation type="submission" date="2024-03" db="EMBL/GenBank/DDBJ databases">
        <title>The Acrasis kona genome and developmental transcriptomes reveal deep origins of eukaryotic multicellular pathways.</title>
        <authorList>
            <person name="Sheikh S."/>
            <person name="Fu C.-J."/>
            <person name="Brown M.W."/>
            <person name="Baldauf S.L."/>
        </authorList>
    </citation>
    <scope>NUCLEOTIDE SEQUENCE [LARGE SCALE GENOMIC DNA]</scope>
    <source>
        <strain evidence="3 4">ATCC MYA-3509</strain>
    </source>
</reference>
<feature type="domain" description="2-oxoacid dehydrogenase acyltransferase catalytic" evidence="2">
    <location>
        <begin position="28"/>
        <end position="116"/>
    </location>
</feature>
<dbReference type="InterPro" id="IPR045257">
    <property type="entry name" value="E2/Pdx1"/>
</dbReference>
<dbReference type="SUPFAM" id="SSF52777">
    <property type="entry name" value="CoA-dependent acyltransferases"/>
    <property type="match status" value="1"/>
</dbReference>
<feature type="transmembrane region" description="Helical" evidence="1">
    <location>
        <begin position="6"/>
        <end position="24"/>
    </location>
</feature>
<dbReference type="GO" id="GO:0016746">
    <property type="term" value="F:acyltransferase activity"/>
    <property type="evidence" value="ECO:0007669"/>
    <property type="project" value="InterPro"/>
</dbReference>
<dbReference type="PANTHER" id="PTHR23151">
    <property type="entry name" value="DIHYDROLIPOAMIDE ACETYL/SUCCINYL-TRANSFERASE-RELATED"/>
    <property type="match status" value="1"/>
</dbReference>
<feature type="transmembrane region" description="Helical" evidence="1">
    <location>
        <begin position="178"/>
        <end position="199"/>
    </location>
</feature>
<name>A0AAW2Z3Y5_9EUKA</name>
<dbReference type="AlphaFoldDB" id="A0AAW2Z3Y5"/>
<comment type="caution">
    <text evidence="3">The sequence shown here is derived from an EMBL/GenBank/DDBJ whole genome shotgun (WGS) entry which is preliminary data.</text>
</comment>
<organism evidence="3 4">
    <name type="scientific">Acrasis kona</name>
    <dbReference type="NCBI Taxonomy" id="1008807"/>
    <lineage>
        <taxon>Eukaryota</taxon>
        <taxon>Discoba</taxon>
        <taxon>Heterolobosea</taxon>
        <taxon>Tetramitia</taxon>
        <taxon>Eutetramitia</taxon>
        <taxon>Acrasidae</taxon>
        <taxon>Acrasis</taxon>
    </lineage>
</organism>
<dbReference type="InterPro" id="IPR001078">
    <property type="entry name" value="2-oxoacid_DH_actylTfrase"/>
</dbReference>